<dbReference type="PANTHER" id="PTHR31638:SF3">
    <property type="entry name" value="DAZ-ASSOCIATED PROTEIN 2"/>
    <property type="match status" value="1"/>
</dbReference>
<evidence type="ECO:0000256" key="3">
    <source>
        <dbReference type="ARBA" id="ARBA00014066"/>
    </source>
</evidence>
<keyword evidence="4" id="KW-0963">Cytoplasm</keyword>
<comment type="caution">
    <text evidence="11">The sequence shown here is derived from an EMBL/GenBank/DDBJ whole genome shotgun (WGS) entry which is preliminary data.</text>
</comment>
<dbReference type="GO" id="GO:0016607">
    <property type="term" value="C:nuclear speck"/>
    <property type="evidence" value="ECO:0007669"/>
    <property type="project" value="UniProtKB-SubCell"/>
</dbReference>
<evidence type="ECO:0000313" key="11">
    <source>
        <dbReference type="EMBL" id="KAJ8265515.1"/>
    </source>
</evidence>
<keyword evidence="12" id="KW-1185">Reference proteome</keyword>
<evidence type="ECO:0000256" key="10">
    <source>
        <dbReference type="ARBA" id="ARBA00045449"/>
    </source>
</evidence>
<evidence type="ECO:0000256" key="8">
    <source>
        <dbReference type="ARBA" id="ARBA00032174"/>
    </source>
</evidence>
<evidence type="ECO:0000256" key="2">
    <source>
        <dbReference type="ARBA" id="ARBA00004324"/>
    </source>
</evidence>
<dbReference type="AlphaFoldDB" id="A0A9Q1DC97"/>
<comment type="subcellular location">
    <subcellularLocation>
        <location evidence="1">Cytoplasm</location>
        <location evidence="1">Stress granule</location>
    </subcellularLocation>
    <subcellularLocation>
        <location evidence="2">Nucleus speckle</location>
    </subcellularLocation>
</comment>
<evidence type="ECO:0000313" key="12">
    <source>
        <dbReference type="Proteomes" id="UP001152803"/>
    </source>
</evidence>
<dbReference type="PANTHER" id="PTHR31638">
    <property type="entry name" value="DAZ-ASSOCIATED PROTEIN 2"/>
    <property type="match status" value="1"/>
</dbReference>
<dbReference type="GO" id="GO:0010494">
    <property type="term" value="C:cytoplasmic stress granule"/>
    <property type="evidence" value="ECO:0007669"/>
    <property type="project" value="UniProtKB-SubCell"/>
</dbReference>
<proteinExistence type="predicted"/>
<evidence type="ECO:0000256" key="4">
    <source>
        <dbReference type="ARBA" id="ARBA00022490"/>
    </source>
</evidence>
<organism evidence="11 12">
    <name type="scientific">Conger conger</name>
    <name type="common">Conger eel</name>
    <name type="synonym">Muraena conger</name>
    <dbReference type="NCBI Taxonomy" id="82655"/>
    <lineage>
        <taxon>Eukaryota</taxon>
        <taxon>Metazoa</taxon>
        <taxon>Chordata</taxon>
        <taxon>Craniata</taxon>
        <taxon>Vertebrata</taxon>
        <taxon>Euteleostomi</taxon>
        <taxon>Actinopterygii</taxon>
        <taxon>Neopterygii</taxon>
        <taxon>Teleostei</taxon>
        <taxon>Anguilliformes</taxon>
        <taxon>Congridae</taxon>
        <taxon>Conger</taxon>
    </lineage>
</organism>
<comment type="function">
    <text evidence="10">In unstressed cells, promotes SIAH1-mediated polyubiquitination and degradation of the serine/threonine-protein kinase HIPK2, probably by acting as a loading factor that potentiates complex formation between HIPK2 and ubiquitin ligase SIAH1. In response to DNA damage, localizes to the nucleus following phosphorylation by HIPK2 and modulates the expression of a subset of TP53/p53 target genes by binding to TP53 at target gene promoters. This limits the expression of a number of cell death-mediating TP53 target genes, reducing DNA damage-induced cell death. Enhances the binding of transcription factor TCF7L2/TCF4, a Wnt signaling pathway effector, to the promoters of target genes. Plays a role in stress granule formation.</text>
</comment>
<evidence type="ECO:0000256" key="7">
    <source>
        <dbReference type="ARBA" id="ARBA00023242"/>
    </source>
</evidence>
<evidence type="ECO:0000256" key="1">
    <source>
        <dbReference type="ARBA" id="ARBA00004210"/>
    </source>
</evidence>
<dbReference type="OrthoDB" id="6514304at2759"/>
<dbReference type="InterPro" id="IPR022730">
    <property type="entry name" value="DAZ_assoc-2"/>
</dbReference>
<dbReference type="EMBL" id="JAFJMO010000010">
    <property type="protein sequence ID" value="KAJ8265515.1"/>
    <property type="molecule type" value="Genomic_DNA"/>
</dbReference>
<evidence type="ECO:0000256" key="5">
    <source>
        <dbReference type="ARBA" id="ARBA00022553"/>
    </source>
</evidence>
<name>A0A9Q1DC97_CONCO</name>
<accession>A0A9Q1DC97</accession>
<protein>
    <recommendedName>
        <fullName evidence="3">DAZ-associated protein 2</fullName>
    </recommendedName>
    <alternativeName>
        <fullName evidence="8">Deleted in azoospermia-associated protein 2</fullName>
    </alternativeName>
    <alternativeName>
        <fullName evidence="9">Proline-rich transcript in brain protein</fullName>
    </alternativeName>
</protein>
<dbReference type="Pfam" id="PF11029">
    <property type="entry name" value="DAZAP2"/>
    <property type="match status" value="1"/>
</dbReference>
<reference evidence="11" key="1">
    <citation type="journal article" date="2023" name="Science">
        <title>Genome structures resolve the early diversification of teleost fishes.</title>
        <authorList>
            <person name="Parey E."/>
            <person name="Louis A."/>
            <person name="Montfort J."/>
            <person name="Bouchez O."/>
            <person name="Roques C."/>
            <person name="Iampietro C."/>
            <person name="Lluch J."/>
            <person name="Castinel A."/>
            <person name="Donnadieu C."/>
            <person name="Desvignes T."/>
            <person name="Floi Bucao C."/>
            <person name="Jouanno E."/>
            <person name="Wen M."/>
            <person name="Mejri S."/>
            <person name="Dirks R."/>
            <person name="Jansen H."/>
            <person name="Henkel C."/>
            <person name="Chen W.J."/>
            <person name="Zahm M."/>
            <person name="Cabau C."/>
            <person name="Klopp C."/>
            <person name="Thompson A.W."/>
            <person name="Robinson-Rechavi M."/>
            <person name="Braasch I."/>
            <person name="Lecointre G."/>
            <person name="Bobe J."/>
            <person name="Postlethwait J.H."/>
            <person name="Berthelot C."/>
            <person name="Roest Crollius H."/>
            <person name="Guiguen Y."/>
        </authorList>
    </citation>
    <scope>NUCLEOTIDE SEQUENCE</scope>
    <source>
        <strain evidence="11">Concon-B</strain>
    </source>
</reference>
<keyword evidence="7" id="KW-0539">Nucleus</keyword>
<keyword evidence="6" id="KW-0832">Ubl conjugation</keyword>
<evidence type="ECO:0000256" key="9">
    <source>
        <dbReference type="ARBA" id="ARBA00034352"/>
    </source>
</evidence>
<dbReference type="Proteomes" id="UP001152803">
    <property type="component" value="Unassembled WGS sequence"/>
</dbReference>
<evidence type="ECO:0000256" key="6">
    <source>
        <dbReference type="ARBA" id="ARBA00022843"/>
    </source>
</evidence>
<keyword evidence="5" id="KW-0597">Phosphoprotein</keyword>
<sequence length="173" mass="18157">MNNKASYPAQAVYPQAANAALYPPAMQPSPQAPPYTDAPPSYSEIYQPRFIHPQAAQGQLHQMSSAYPGAQMYLPLHQSIAMGPMGHGLPMAYYPMGALYPPGSTMLVDGGFDSGARYGAGSNATIPVTPPPPGQLPSAAQLAAMQGANMMMAQQRKGSYFMGGAGTGGYTIW</sequence>
<gene>
    <name evidence="11" type="ORF">COCON_G00146140</name>
</gene>